<evidence type="ECO:0000256" key="1">
    <source>
        <dbReference type="SAM" id="MobiDB-lite"/>
    </source>
</evidence>
<proteinExistence type="predicted"/>
<sequence length="466" mass="47837">MSSRSLSRLVTGATVALLAPVLSFVVAAPASAAELTGSIVVSVEVEGRTAPLDGWQLTLSSANCAVPTAATATTDSTGAATFDDLTMFADESSTTPCLYDVEQERRDGFEQDTDDAELTGLTAGTLVPATTSGIAVASASGVFVNPTRNPEPKGNVLDYKCLTGNGTSEVRSGWHPFWRDCSLAPQNQTGLGFTASPTPEGEELPLGESTVATLTHFNQTILRGVHNYDLVTSFTFADRATGQTQTVDRTYTVRIDETSDSGSAADCKYQGADVPNASYACADRLILEQPEDSVIDLGSALVDLHLSFGRMLPDGTCGATGDAAYTAERANTEFCLIAVTEGVSSVAPTAVTILNVADATTPGNSGLVSPGKPVAPTEPAGTTGPTGTTKPTEITEQTATPRPTETTAPTTQGGATAAPAAPERTTSALLATGGVLQPWLLAGGLTLAVGGVLLLALRARRTSTTD</sequence>
<keyword evidence="5" id="KW-1185">Reference proteome</keyword>
<feature type="signal peptide" evidence="3">
    <location>
        <begin position="1"/>
        <end position="32"/>
    </location>
</feature>
<evidence type="ECO:0000256" key="3">
    <source>
        <dbReference type="SAM" id="SignalP"/>
    </source>
</evidence>
<feature type="chain" id="PRO_5046591676" evidence="3">
    <location>
        <begin position="33"/>
        <end position="466"/>
    </location>
</feature>
<name>A0ABU8LI68_9MICO</name>
<dbReference type="RefSeq" id="WP_337317412.1">
    <property type="nucleotide sequence ID" value="NZ_JBBDGN010000002.1"/>
</dbReference>
<feature type="compositionally biased region" description="Low complexity" evidence="1">
    <location>
        <begin position="375"/>
        <end position="422"/>
    </location>
</feature>
<dbReference type="InterPro" id="IPR047995">
    <property type="entry name" value="Choice_anch_K"/>
</dbReference>
<protein>
    <submittedName>
        <fullName evidence="4">Choice-of-anchor K domain-containing protein</fullName>
    </submittedName>
</protein>
<accession>A0ABU8LI68</accession>
<feature type="region of interest" description="Disordered" evidence="1">
    <location>
        <begin position="361"/>
        <end position="422"/>
    </location>
</feature>
<organism evidence="4 5">
    <name type="scientific">Microbacterium istanbulense</name>
    <dbReference type="NCBI Taxonomy" id="3122049"/>
    <lineage>
        <taxon>Bacteria</taxon>
        <taxon>Bacillati</taxon>
        <taxon>Actinomycetota</taxon>
        <taxon>Actinomycetes</taxon>
        <taxon>Micrococcales</taxon>
        <taxon>Microbacteriaceae</taxon>
        <taxon>Microbacterium</taxon>
    </lineage>
</organism>
<dbReference type="NCBIfam" id="NF038131">
    <property type="entry name" value="choice_anch_K"/>
    <property type="match status" value="1"/>
</dbReference>
<gene>
    <name evidence="4" type="ORF">WDU93_03255</name>
</gene>
<feature type="transmembrane region" description="Helical" evidence="2">
    <location>
        <begin position="439"/>
        <end position="457"/>
    </location>
</feature>
<evidence type="ECO:0000256" key="2">
    <source>
        <dbReference type="SAM" id="Phobius"/>
    </source>
</evidence>
<dbReference type="EMBL" id="JBBDGN010000002">
    <property type="protein sequence ID" value="MEJ1090700.1"/>
    <property type="molecule type" value="Genomic_DNA"/>
</dbReference>
<dbReference type="Proteomes" id="UP001366085">
    <property type="component" value="Unassembled WGS sequence"/>
</dbReference>
<keyword evidence="2" id="KW-1133">Transmembrane helix</keyword>
<comment type="caution">
    <text evidence="4">The sequence shown here is derived from an EMBL/GenBank/DDBJ whole genome shotgun (WGS) entry which is preliminary data.</text>
</comment>
<keyword evidence="2" id="KW-0812">Transmembrane</keyword>
<keyword evidence="3" id="KW-0732">Signal</keyword>
<reference evidence="4 5" key="1">
    <citation type="submission" date="2024-02" db="EMBL/GenBank/DDBJ databases">
        <authorList>
            <person name="Saticioglu I.B."/>
        </authorList>
    </citation>
    <scope>NUCLEOTIDE SEQUENCE [LARGE SCALE GENOMIC DNA]</scope>
    <source>
        <strain evidence="4 5">Mu-43</strain>
    </source>
</reference>
<evidence type="ECO:0000313" key="5">
    <source>
        <dbReference type="Proteomes" id="UP001366085"/>
    </source>
</evidence>
<keyword evidence="2" id="KW-0472">Membrane</keyword>
<evidence type="ECO:0000313" key="4">
    <source>
        <dbReference type="EMBL" id="MEJ1090700.1"/>
    </source>
</evidence>